<dbReference type="AlphaFoldDB" id="A0A843V9B3"/>
<evidence type="ECO:0000313" key="2">
    <source>
        <dbReference type="Proteomes" id="UP000652761"/>
    </source>
</evidence>
<feature type="non-terminal residue" evidence="1">
    <location>
        <position position="1"/>
    </location>
</feature>
<comment type="caution">
    <text evidence="1">The sequence shown here is derived from an EMBL/GenBank/DDBJ whole genome shotgun (WGS) entry which is preliminary data.</text>
</comment>
<organism evidence="1 2">
    <name type="scientific">Colocasia esculenta</name>
    <name type="common">Wild taro</name>
    <name type="synonym">Arum esculentum</name>
    <dbReference type="NCBI Taxonomy" id="4460"/>
    <lineage>
        <taxon>Eukaryota</taxon>
        <taxon>Viridiplantae</taxon>
        <taxon>Streptophyta</taxon>
        <taxon>Embryophyta</taxon>
        <taxon>Tracheophyta</taxon>
        <taxon>Spermatophyta</taxon>
        <taxon>Magnoliopsida</taxon>
        <taxon>Liliopsida</taxon>
        <taxon>Araceae</taxon>
        <taxon>Aroideae</taxon>
        <taxon>Colocasieae</taxon>
        <taxon>Colocasia</taxon>
    </lineage>
</organism>
<gene>
    <name evidence="1" type="ORF">Taro_024422</name>
</gene>
<protein>
    <submittedName>
        <fullName evidence="1">Uncharacterized protein</fullName>
    </submittedName>
</protein>
<keyword evidence="2" id="KW-1185">Reference proteome</keyword>
<dbReference type="EMBL" id="NMUH01001380">
    <property type="protein sequence ID" value="MQL91806.1"/>
    <property type="molecule type" value="Genomic_DNA"/>
</dbReference>
<proteinExistence type="predicted"/>
<sequence length="66" mass="7186">MVACWPHSSEEVVGRSRWLASRGSGRCVLLLVASGGGLVAVMRSEVAMLVVTLWSHMVAPVFRELF</sequence>
<reference evidence="1" key="1">
    <citation type="submission" date="2017-07" db="EMBL/GenBank/DDBJ databases">
        <title>Taro Niue Genome Assembly and Annotation.</title>
        <authorList>
            <person name="Atibalentja N."/>
            <person name="Keating K."/>
            <person name="Fields C.J."/>
        </authorList>
    </citation>
    <scope>NUCLEOTIDE SEQUENCE</scope>
    <source>
        <strain evidence="1">Niue_2</strain>
        <tissue evidence="1">Leaf</tissue>
    </source>
</reference>
<dbReference type="Proteomes" id="UP000652761">
    <property type="component" value="Unassembled WGS sequence"/>
</dbReference>
<accession>A0A843V9B3</accession>
<evidence type="ECO:0000313" key="1">
    <source>
        <dbReference type="EMBL" id="MQL91806.1"/>
    </source>
</evidence>
<name>A0A843V9B3_COLES</name>